<keyword evidence="2" id="KW-1185">Reference proteome</keyword>
<sequence length="95" mass="10278">MGDKSTLSVRLKLLDWGNISGADADLSMMLMNSVVPTADPDLRAGTRADALIGYNYQLTQAALIGVEVGVPVYQDLDGPQLETDLTMQLGLQYEF</sequence>
<comment type="caution">
    <text evidence="1">The sequence shown here is derived from an EMBL/GenBank/DDBJ whole genome shotgun (WGS) entry which is preliminary data.</text>
</comment>
<name>A0A370DAY3_9GAMM</name>
<dbReference type="AlphaFoldDB" id="A0A370DAY3"/>
<evidence type="ECO:0000313" key="1">
    <source>
        <dbReference type="EMBL" id="RDH81346.1"/>
    </source>
</evidence>
<evidence type="ECO:0000313" key="2">
    <source>
        <dbReference type="Proteomes" id="UP000254266"/>
    </source>
</evidence>
<protein>
    <submittedName>
        <fullName evidence="1">Uncharacterized protein</fullName>
    </submittedName>
</protein>
<dbReference type="EMBL" id="QFXC01000013">
    <property type="protein sequence ID" value="RDH81346.1"/>
    <property type="molecule type" value="Genomic_DNA"/>
</dbReference>
<accession>A0A370DAY3</accession>
<organism evidence="1 2">
    <name type="scientific">endosymbiont of Galathealinum brachiosum</name>
    <dbReference type="NCBI Taxonomy" id="2200906"/>
    <lineage>
        <taxon>Bacteria</taxon>
        <taxon>Pseudomonadati</taxon>
        <taxon>Pseudomonadota</taxon>
        <taxon>Gammaproteobacteria</taxon>
        <taxon>sulfur-oxidizing symbionts</taxon>
    </lineage>
</organism>
<gene>
    <name evidence="1" type="ORF">DIZ80_14735</name>
</gene>
<reference evidence="1 2" key="1">
    <citation type="journal article" date="2018" name="ISME J.">
        <title>Endosymbiont genomes yield clues of tubeworm success.</title>
        <authorList>
            <person name="Li Y."/>
            <person name="Liles M.R."/>
            <person name="Halanych K.M."/>
        </authorList>
    </citation>
    <scope>NUCLEOTIDE SEQUENCE [LARGE SCALE GENOMIC DNA]</scope>
    <source>
        <strain evidence="1">A1464</strain>
    </source>
</reference>
<dbReference type="Proteomes" id="UP000254266">
    <property type="component" value="Unassembled WGS sequence"/>
</dbReference>
<proteinExistence type="predicted"/>